<dbReference type="SUPFAM" id="SSF55729">
    <property type="entry name" value="Acyl-CoA N-acyltransferases (Nat)"/>
    <property type="match status" value="1"/>
</dbReference>
<gene>
    <name evidence="3" type="ORF">FHX37_4570</name>
</gene>
<dbReference type="InterPro" id="IPR016181">
    <property type="entry name" value="Acyl_CoA_acyltransferase"/>
</dbReference>
<dbReference type="PROSITE" id="PS51186">
    <property type="entry name" value="GNAT"/>
    <property type="match status" value="1"/>
</dbReference>
<accession>A0A543N7Q4</accession>
<feature type="domain" description="N-acetyltransferase" evidence="2">
    <location>
        <begin position="9"/>
        <end position="163"/>
    </location>
</feature>
<evidence type="ECO:0000259" key="2">
    <source>
        <dbReference type="PROSITE" id="PS51186"/>
    </source>
</evidence>
<dbReference type="RefSeq" id="WP_141926249.1">
    <property type="nucleotide sequence ID" value="NZ_VFQC01000003.1"/>
</dbReference>
<dbReference type="CDD" id="cd04301">
    <property type="entry name" value="NAT_SF"/>
    <property type="match status" value="1"/>
</dbReference>
<keyword evidence="1 3" id="KW-0808">Transferase</keyword>
<name>A0A543N7Q4_9ACTN</name>
<dbReference type="OrthoDB" id="273614at2"/>
<dbReference type="Gene3D" id="3.40.630.30">
    <property type="match status" value="1"/>
</dbReference>
<organism evidence="3 4">
    <name type="scientific">Haloactinospora alba</name>
    <dbReference type="NCBI Taxonomy" id="405555"/>
    <lineage>
        <taxon>Bacteria</taxon>
        <taxon>Bacillati</taxon>
        <taxon>Actinomycetota</taxon>
        <taxon>Actinomycetes</taxon>
        <taxon>Streptosporangiales</taxon>
        <taxon>Nocardiopsidaceae</taxon>
        <taxon>Haloactinospora</taxon>
    </lineage>
</organism>
<protein>
    <submittedName>
        <fullName evidence="3">N-acetylglutamate synthase-like GNAT family acetyltransferase</fullName>
    </submittedName>
</protein>
<reference evidence="3 4" key="1">
    <citation type="submission" date="2019-06" db="EMBL/GenBank/DDBJ databases">
        <title>Sequencing the genomes of 1000 actinobacteria strains.</title>
        <authorList>
            <person name="Klenk H.-P."/>
        </authorList>
    </citation>
    <scope>NUCLEOTIDE SEQUENCE [LARGE SCALE GENOMIC DNA]</scope>
    <source>
        <strain evidence="3 4">DSM 45015</strain>
    </source>
</reference>
<evidence type="ECO:0000313" key="4">
    <source>
        <dbReference type="Proteomes" id="UP000317422"/>
    </source>
</evidence>
<dbReference type="Pfam" id="PF00583">
    <property type="entry name" value="Acetyltransf_1"/>
    <property type="match status" value="1"/>
</dbReference>
<dbReference type="InterPro" id="IPR000182">
    <property type="entry name" value="GNAT_dom"/>
</dbReference>
<dbReference type="Proteomes" id="UP000317422">
    <property type="component" value="Unassembled WGS sequence"/>
</dbReference>
<comment type="caution">
    <text evidence="3">The sequence shown here is derived from an EMBL/GenBank/DDBJ whole genome shotgun (WGS) entry which is preliminary data.</text>
</comment>
<dbReference type="InterPro" id="IPR050769">
    <property type="entry name" value="NAT_camello-type"/>
</dbReference>
<dbReference type="EMBL" id="VFQC01000003">
    <property type="protein sequence ID" value="TQN27840.1"/>
    <property type="molecule type" value="Genomic_DNA"/>
</dbReference>
<dbReference type="PANTHER" id="PTHR13947:SF37">
    <property type="entry name" value="LD18367P"/>
    <property type="match status" value="1"/>
</dbReference>
<dbReference type="AlphaFoldDB" id="A0A543N7Q4"/>
<evidence type="ECO:0000313" key="3">
    <source>
        <dbReference type="EMBL" id="TQN27840.1"/>
    </source>
</evidence>
<evidence type="ECO:0000256" key="1">
    <source>
        <dbReference type="ARBA" id="ARBA00022679"/>
    </source>
</evidence>
<keyword evidence="4" id="KW-1185">Reference proteome</keyword>
<sequence length="165" mass="18163">MEPEDASPVVLRGLRPGDLGWVVERHGALYAAEQGWGQPFEVTVARIVADYGQSHDPAAEGAWIAELDGERVGSVFCSREDASTARLRLLLVEPSARGHGVGKRLVEECLAFARRAGYRRMTLWTHDVLTAARAIYRRCGFELVASETHTAFGTEVVGETWQRGL</sequence>
<dbReference type="PANTHER" id="PTHR13947">
    <property type="entry name" value="GNAT FAMILY N-ACETYLTRANSFERASE"/>
    <property type="match status" value="1"/>
</dbReference>
<dbReference type="GO" id="GO:0008080">
    <property type="term" value="F:N-acetyltransferase activity"/>
    <property type="evidence" value="ECO:0007669"/>
    <property type="project" value="InterPro"/>
</dbReference>
<proteinExistence type="predicted"/>